<reference evidence="11 12" key="1">
    <citation type="submission" date="2023-07" db="EMBL/GenBank/DDBJ databases">
        <title>Nocardioides sp. nov WY-20 isolated from soil.</title>
        <authorList>
            <person name="Liu B."/>
            <person name="Wan Y."/>
        </authorList>
    </citation>
    <scope>NUCLEOTIDE SEQUENCE [LARGE SCALE GENOMIC DNA]</scope>
    <source>
        <strain evidence="11 12">WY-20</strain>
    </source>
</reference>
<name>A0ABT9B6B4_9ACTN</name>
<feature type="transmembrane region" description="Helical" evidence="9">
    <location>
        <begin position="717"/>
        <end position="735"/>
    </location>
</feature>
<dbReference type="InterPro" id="IPR050352">
    <property type="entry name" value="ABCG_transporters"/>
</dbReference>
<keyword evidence="7 9" id="KW-0472">Membrane</keyword>
<evidence type="ECO:0000313" key="11">
    <source>
        <dbReference type="EMBL" id="MDO7869147.1"/>
    </source>
</evidence>
<sequence>MTTQLPDLATQERLRVTTNGDFREFDADEVLGPLALQCGPAGWSVRDVGEQPMLFLDGCRVVQLPLFLGRPVQLHVGAPDGQLVELEVIEYVESFLEYGPGDPTRGSMRPKPAGVPLPAAREPLPQPARGTTVEAPLAAPGEEPAVAPVREPVPVAVSAGSAAPSVARPTAVPRPPSLARAPGRPEGAPPENQGLLVLDALNVTVEGTRLLRDVSVALRPGTLTAVIGPSGAGKSTLLRALTGERPATTGRVIWDGHDLDSERELARFRIGVVPQEELLHPQLTVRQELSFAAALRMPPAASRSEREARVADVLGRLGLAGQRDQRISSLSGGQRKRLAIAAELLTAPDLLFLDEPTTGLDPGFDRSVMEQLRDLAHDGCTVVAVTHSVIGLEACDQVVVLARGGRLAHVGAPETLLGHFGCLDYPELFDLLESGDVPPAGTTVERPRLRPPGTLVVAERRRPAAQLLTLLRRTAVAAFSDRLTVALLVLMPLLLGALSRVVPGGAGLSLTAARGHGVARARLGEEANQHLTLLLVAACLMGAAMTVREIVRERALLRREYAVGVSPGAWVVAKGLVLGLLCFVQGVGVTWLALVGLPAADGDGVHGWGTREIALAVGLLATASAWAGLLVSALVRSVEQTMPALVALVMGQLVLSGALVQVAGRAGLEQVAWLAPARWAHAANAVSVHLERAKSGVRGAVPDPLATYATGQWAHDLLVLGGVALMALLTTIHVVRRSLR</sequence>
<dbReference type="InterPro" id="IPR013525">
    <property type="entry name" value="ABC2_TM"/>
</dbReference>
<keyword evidence="2" id="KW-0813">Transport</keyword>
<comment type="caution">
    <text evidence="11">The sequence shown here is derived from an EMBL/GenBank/DDBJ whole genome shotgun (WGS) entry which is preliminary data.</text>
</comment>
<keyword evidence="4" id="KW-0547">Nucleotide-binding</keyword>
<keyword evidence="5 11" id="KW-0067">ATP-binding</keyword>
<dbReference type="PANTHER" id="PTHR48041">
    <property type="entry name" value="ABC TRANSPORTER G FAMILY MEMBER 28"/>
    <property type="match status" value="1"/>
</dbReference>
<gene>
    <name evidence="11" type="ORF">Q5722_12320</name>
</gene>
<evidence type="ECO:0000256" key="7">
    <source>
        <dbReference type="ARBA" id="ARBA00023136"/>
    </source>
</evidence>
<feature type="transmembrane region" description="Helical" evidence="9">
    <location>
        <begin position="642"/>
        <end position="664"/>
    </location>
</feature>
<evidence type="ECO:0000313" key="12">
    <source>
        <dbReference type="Proteomes" id="UP001233314"/>
    </source>
</evidence>
<dbReference type="Pfam" id="PF00005">
    <property type="entry name" value="ABC_tran"/>
    <property type="match status" value="1"/>
</dbReference>
<dbReference type="Gene3D" id="3.40.50.300">
    <property type="entry name" value="P-loop containing nucleotide triphosphate hydrolases"/>
    <property type="match status" value="1"/>
</dbReference>
<evidence type="ECO:0000256" key="6">
    <source>
        <dbReference type="ARBA" id="ARBA00022989"/>
    </source>
</evidence>
<keyword evidence="12" id="KW-1185">Reference proteome</keyword>
<feature type="transmembrane region" description="Helical" evidence="9">
    <location>
        <begin position="531"/>
        <end position="551"/>
    </location>
</feature>
<proteinExistence type="predicted"/>
<feature type="domain" description="ABC transporter" evidence="10">
    <location>
        <begin position="195"/>
        <end position="429"/>
    </location>
</feature>
<evidence type="ECO:0000259" key="10">
    <source>
        <dbReference type="PROSITE" id="PS50893"/>
    </source>
</evidence>
<dbReference type="SMART" id="SM00382">
    <property type="entry name" value="AAA"/>
    <property type="match status" value="1"/>
</dbReference>
<feature type="region of interest" description="Disordered" evidence="8">
    <location>
        <begin position="101"/>
        <end position="132"/>
    </location>
</feature>
<evidence type="ECO:0000256" key="9">
    <source>
        <dbReference type="SAM" id="Phobius"/>
    </source>
</evidence>
<evidence type="ECO:0000256" key="3">
    <source>
        <dbReference type="ARBA" id="ARBA00022692"/>
    </source>
</evidence>
<dbReference type="PROSITE" id="PS00211">
    <property type="entry name" value="ABC_TRANSPORTER_1"/>
    <property type="match status" value="1"/>
</dbReference>
<dbReference type="Pfam" id="PF01061">
    <property type="entry name" value="ABC2_membrane"/>
    <property type="match status" value="1"/>
</dbReference>
<keyword evidence="3 9" id="KW-0812">Transmembrane</keyword>
<accession>A0ABT9B6B4</accession>
<organism evidence="11 12">
    <name type="scientific">Nocardioides jiangxiensis</name>
    <dbReference type="NCBI Taxonomy" id="3064524"/>
    <lineage>
        <taxon>Bacteria</taxon>
        <taxon>Bacillati</taxon>
        <taxon>Actinomycetota</taxon>
        <taxon>Actinomycetes</taxon>
        <taxon>Propionibacteriales</taxon>
        <taxon>Nocardioidaceae</taxon>
        <taxon>Nocardioides</taxon>
    </lineage>
</organism>
<dbReference type="InterPro" id="IPR003439">
    <property type="entry name" value="ABC_transporter-like_ATP-bd"/>
</dbReference>
<protein>
    <submittedName>
        <fullName evidence="11">ATP-binding cassette domain-containing protein</fullName>
    </submittedName>
</protein>
<dbReference type="RefSeq" id="WP_305028562.1">
    <property type="nucleotide sequence ID" value="NZ_JAUQTA010000002.1"/>
</dbReference>
<dbReference type="InterPro" id="IPR003593">
    <property type="entry name" value="AAA+_ATPase"/>
</dbReference>
<dbReference type="InterPro" id="IPR017871">
    <property type="entry name" value="ABC_transporter-like_CS"/>
</dbReference>
<dbReference type="PANTHER" id="PTHR48041:SF139">
    <property type="entry name" value="PROTEIN SCARLET"/>
    <property type="match status" value="1"/>
</dbReference>
<dbReference type="PROSITE" id="PS50893">
    <property type="entry name" value="ABC_TRANSPORTER_2"/>
    <property type="match status" value="1"/>
</dbReference>
<evidence type="ECO:0000256" key="1">
    <source>
        <dbReference type="ARBA" id="ARBA00004141"/>
    </source>
</evidence>
<comment type="subcellular location">
    <subcellularLocation>
        <location evidence="1">Membrane</location>
        <topology evidence="1">Multi-pass membrane protein</topology>
    </subcellularLocation>
</comment>
<feature type="region of interest" description="Disordered" evidence="8">
    <location>
        <begin position="166"/>
        <end position="192"/>
    </location>
</feature>
<dbReference type="GO" id="GO:0005524">
    <property type="term" value="F:ATP binding"/>
    <property type="evidence" value="ECO:0007669"/>
    <property type="project" value="UniProtKB-KW"/>
</dbReference>
<evidence type="ECO:0000256" key="4">
    <source>
        <dbReference type="ARBA" id="ARBA00022741"/>
    </source>
</evidence>
<dbReference type="InterPro" id="IPR027417">
    <property type="entry name" value="P-loop_NTPase"/>
</dbReference>
<dbReference type="Proteomes" id="UP001233314">
    <property type="component" value="Unassembled WGS sequence"/>
</dbReference>
<dbReference type="EMBL" id="JAUQTA010000002">
    <property type="protein sequence ID" value="MDO7869147.1"/>
    <property type="molecule type" value="Genomic_DNA"/>
</dbReference>
<evidence type="ECO:0000256" key="8">
    <source>
        <dbReference type="SAM" id="MobiDB-lite"/>
    </source>
</evidence>
<feature type="transmembrane region" description="Helical" evidence="9">
    <location>
        <begin position="571"/>
        <end position="593"/>
    </location>
</feature>
<evidence type="ECO:0000256" key="5">
    <source>
        <dbReference type="ARBA" id="ARBA00022840"/>
    </source>
</evidence>
<feature type="transmembrane region" description="Helical" evidence="9">
    <location>
        <begin position="613"/>
        <end position="635"/>
    </location>
</feature>
<feature type="compositionally biased region" description="Low complexity" evidence="8">
    <location>
        <begin position="179"/>
        <end position="191"/>
    </location>
</feature>
<keyword evidence="6 9" id="KW-1133">Transmembrane helix</keyword>
<evidence type="ECO:0000256" key="2">
    <source>
        <dbReference type="ARBA" id="ARBA00022448"/>
    </source>
</evidence>
<dbReference type="SUPFAM" id="SSF52540">
    <property type="entry name" value="P-loop containing nucleoside triphosphate hydrolases"/>
    <property type="match status" value="1"/>
</dbReference>